<evidence type="ECO:0000256" key="1">
    <source>
        <dbReference type="ARBA" id="ARBA00022679"/>
    </source>
</evidence>
<dbReference type="InterPro" id="IPR001451">
    <property type="entry name" value="Hexapep"/>
</dbReference>
<organism evidence="3 4">
    <name type="scientific">Saccharopolyspora taberi</name>
    <dbReference type="NCBI Taxonomy" id="60895"/>
    <lineage>
        <taxon>Bacteria</taxon>
        <taxon>Bacillati</taxon>
        <taxon>Actinomycetota</taxon>
        <taxon>Actinomycetes</taxon>
        <taxon>Pseudonocardiales</taxon>
        <taxon>Pseudonocardiaceae</taxon>
        <taxon>Saccharopolyspora</taxon>
    </lineage>
</organism>
<name>A0ABN3VD06_9PSEU</name>
<comment type="caution">
    <text evidence="3">The sequence shown here is derived from an EMBL/GenBank/DDBJ whole genome shotgun (WGS) entry which is preliminary data.</text>
</comment>
<dbReference type="PANTHER" id="PTHR13061">
    <property type="entry name" value="DYNACTIN SUBUNIT P25"/>
    <property type="match status" value="1"/>
</dbReference>
<protein>
    <submittedName>
        <fullName evidence="3">Gamma carbonic anhydrase family protein</fullName>
    </submittedName>
</protein>
<evidence type="ECO:0000313" key="3">
    <source>
        <dbReference type="EMBL" id="GAA2792990.1"/>
    </source>
</evidence>
<proteinExistence type="predicted"/>
<gene>
    <name evidence="3" type="ORF">GCM10010470_29780</name>
</gene>
<dbReference type="InterPro" id="IPR047324">
    <property type="entry name" value="LbH_gamma_CA-like"/>
</dbReference>
<dbReference type="InterPro" id="IPR018357">
    <property type="entry name" value="Hexapep_transf_CS"/>
</dbReference>
<evidence type="ECO:0000313" key="4">
    <source>
        <dbReference type="Proteomes" id="UP001500979"/>
    </source>
</evidence>
<dbReference type="Gene3D" id="2.160.10.10">
    <property type="entry name" value="Hexapeptide repeat proteins"/>
    <property type="match status" value="1"/>
</dbReference>
<dbReference type="Pfam" id="PF00132">
    <property type="entry name" value="Hexapep"/>
    <property type="match status" value="1"/>
</dbReference>
<dbReference type="CDD" id="cd04645">
    <property type="entry name" value="LbH_gamma_CA_like"/>
    <property type="match status" value="1"/>
</dbReference>
<accession>A0ABN3VD06</accession>
<dbReference type="InterPro" id="IPR050484">
    <property type="entry name" value="Transf_Hexapept/Carb_Anhydrase"/>
</dbReference>
<dbReference type="PANTHER" id="PTHR13061:SF29">
    <property type="entry name" value="GAMMA CARBONIC ANHYDRASE-LIKE 1, MITOCHONDRIAL-RELATED"/>
    <property type="match status" value="1"/>
</dbReference>
<dbReference type="Proteomes" id="UP001500979">
    <property type="component" value="Unassembled WGS sequence"/>
</dbReference>
<keyword evidence="4" id="KW-1185">Reference proteome</keyword>
<sequence>MTDQRFQLSLDGFDPQIDDAAWVAPGSSLIGRVRLAAGSSVWYSTVLRGDTEWITIGAGSNIQDGCVVHADPGFPATVGQGVTVGHRAVLHGCTIGDHVLIGMGAVLLNGATVGSESLVAAGTVLLEGVEVPPGSLVAGTPGKVRRELTDDEKAGLRISAEQYTRNAERHRQALRG</sequence>
<keyword evidence="1" id="KW-0808">Transferase</keyword>
<dbReference type="EMBL" id="BAAAUX010000014">
    <property type="protein sequence ID" value="GAA2792990.1"/>
    <property type="molecule type" value="Genomic_DNA"/>
</dbReference>
<dbReference type="SUPFAM" id="SSF51161">
    <property type="entry name" value="Trimeric LpxA-like enzymes"/>
    <property type="match status" value="1"/>
</dbReference>
<keyword evidence="2" id="KW-0677">Repeat</keyword>
<dbReference type="PROSITE" id="PS00101">
    <property type="entry name" value="HEXAPEP_TRANSFERASES"/>
    <property type="match status" value="1"/>
</dbReference>
<evidence type="ECO:0000256" key="2">
    <source>
        <dbReference type="ARBA" id="ARBA00022737"/>
    </source>
</evidence>
<dbReference type="InterPro" id="IPR011004">
    <property type="entry name" value="Trimer_LpxA-like_sf"/>
</dbReference>
<dbReference type="RefSeq" id="WP_344680252.1">
    <property type="nucleotide sequence ID" value="NZ_BAAAUX010000014.1"/>
</dbReference>
<reference evidence="3 4" key="1">
    <citation type="journal article" date="2019" name="Int. J. Syst. Evol. Microbiol.">
        <title>The Global Catalogue of Microorganisms (GCM) 10K type strain sequencing project: providing services to taxonomists for standard genome sequencing and annotation.</title>
        <authorList>
            <consortium name="The Broad Institute Genomics Platform"/>
            <consortium name="The Broad Institute Genome Sequencing Center for Infectious Disease"/>
            <person name="Wu L."/>
            <person name="Ma J."/>
        </authorList>
    </citation>
    <scope>NUCLEOTIDE SEQUENCE [LARGE SCALE GENOMIC DNA]</scope>
    <source>
        <strain evidence="3 4">JCM 9383</strain>
    </source>
</reference>